<evidence type="ECO:0000313" key="3">
    <source>
        <dbReference type="Proteomes" id="UP000053820"/>
    </source>
</evidence>
<reference evidence="2 3" key="1">
    <citation type="submission" date="2014-04" db="EMBL/GenBank/DDBJ databases">
        <title>Evolutionary Origins and Diversification of the Mycorrhizal Mutualists.</title>
        <authorList>
            <consortium name="DOE Joint Genome Institute"/>
            <consortium name="Mycorrhizal Genomics Consortium"/>
            <person name="Kohler A."/>
            <person name="Kuo A."/>
            <person name="Nagy L.G."/>
            <person name="Floudas D."/>
            <person name="Copeland A."/>
            <person name="Barry K.W."/>
            <person name="Cichocki N."/>
            <person name="Veneault-Fourrey C."/>
            <person name="LaButti K."/>
            <person name="Lindquist E.A."/>
            <person name="Lipzen A."/>
            <person name="Lundell T."/>
            <person name="Morin E."/>
            <person name="Murat C."/>
            <person name="Riley R."/>
            <person name="Ohm R."/>
            <person name="Sun H."/>
            <person name="Tunlid A."/>
            <person name="Henrissat B."/>
            <person name="Grigoriev I.V."/>
            <person name="Hibbett D.S."/>
            <person name="Martin F."/>
        </authorList>
    </citation>
    <scope>NUCLEOTIDE SEQUENCE [LARGE SCALE GENOMIC DNA]</scope>
    <source>
        <strain evidence="2 3">MD-312</strain>
    </source>
</reference>
<dbReference type="Proteomes" id="UP000053820">
    <property type="component" value="Unassembled WGS sequence"/>
</dbReference>
<keyword evidence="1" id="KW-1133">Transmembrane helix</keyword>
<keyword evidence="1" id="KW-0812">Transmembrane</keyword>
<organism evidence="2 3">
    <name type="scientific">Hydnomerulius pinastri MD-312</name>
    <dbReference type="NCBI Taxonomy" id="994086"/>
    <lineage>
        <taxon>Eukaryota</taxon>
        <taxon>Fungi</taxon>
        <taxon>Dikarya</taxon>
        <taxon>Basidiomycota</taxon>
        <taxon>Agaricomycotina</taxon>
        <taxon>Agaricomycetes</taxon>
        <taxon>Agaricomycetidae</taxon>
        <taxon>Boletales</taxon>
        <taxon>Boletales incertae sedis</taxon>
        <taxon>Leucogyrophana</taxon>
    </lineage>
</organism>
<dbReference type="EMBL" id="KN839865">
    <property type="protein sequence ID" value="KIJ61118.1"/>
    <property type="molecule type" value="Genomic_DNA"/>
</dbReference>
<accession>A0A0C9W449</accession>
<keyword evidence="3" id="KW-1185">Reference proteome</keyword>
<evidence type="ECO:0000256" key="1">
    <source>
        <dbReference type="SAM" id="Phobius"/>
    </source>
</evidence>
<gene>
    <name evidence="2" type="ORF">HYDPIDRAFT_116385</name>
</gene>
<dbReference type="HOGENOM" id="CLU_1981870_0_0_1"/>
<protein>
    <submittedName>
        <fullName evidence="2">Uncharacterized protein</fullName>
    </submittedName>
</protein>
<dbReference type="AlphaFoldDB" id="A0A0C9W449"/>
<name>A0A0C9W449_9AGAM</name>
<keyword evidence="1" id="KW-0472">Membrane</keyword>
<sequence length="126" mass="13768">MEPLSAPASSFLTEADPYTDRILRSYTLGGSLAAKLTIFLFAFYLAKALFVAAFLYHIVFLPGSLPKEQRTSCSVLDLLCPLNAPRLSLASYLPHWFSSSHSSLSFIKWTENAAGGSFGGLITLSW</sequence>
<proteinExistence type="predicted"/>
<evidence type="ECO:0000313" key="2">
    <source>
        <dbReference type="EMBL" id="KIJ61118.1"/>
    </source>
</evidence>
<feature type="transmembrane region" description="Helical" evidence="1">
    <location>
        <begin position="38"/>
        <end position="61"/>
    </location>
</feature>